<dbReference type="HOGENOM" id="CLU_1522251_0_0_9"/>
<keyword evidence="1" id="KW-0812">Transmembrane</keyword>
<feature type="transmembrane region" description="Helical" evidence="1">
    <location>
        <begin position="105"/>
        <end position="123"/>
    </location>
</feature>
<feature type="transmembrane region" description="Helical" evidence="1">
    <location>
        <begin position="80"/>
        <end position="100"/>
    </location>
</feature>
<dbReference type="EMBL" id="ACWF01000156">
    <property type="protein sequence ID" value="EHL73723.1"/>
    <property type="molecule type" value="Genomic_DNA"/>
</dbReference>
<dbReference type="AlphaFoldDB" id="G9QPT2"/>
<accession>G9QPT2</accession>
<evidence type="ECO:0000313" key="3">
    <source>
        <dbReference type="Proteomes" id="UP000011747"/>
    </source>
</evidence>
<gene>
    <name evidence="2" type="ORF">HMPREF1015_00299</name>
</gene>
<keyword evidence="1" id="KW-0472">Membrane</keyword>
<protein>
    <recommendedName>
        <fullName evidence="4">DUF2157 domain-containing protein</fullName>
    </recommendedName>
</protein>
<proteinExistence type="predicted"/>
<keyword evidence="1" id="KW-1133">Transmembrane helix</keyword>
<reference evidence="2 3" key="1">
    <citation type="submission" date="2011-09" db="EMBL/GenBank/DDBJ databases">
        <title>The Genome Sequence of Bacillus smithii 7_3_47FAA.</title>
        <authorList>
            <consortium name="The Broad Institute Genome Sequencing Platform"/>
            <person name="Earl A."/>
            <person name="Ward D."/>
            <person name="Feldgarden M."/>
            <person name="Gevers D."/>
            <person name="Daigneault M."/>
            <person name="Strauss J."/>
            <person name="Allen-Vercoe E."/>
            <person name="Young S.K."/>
            <person name="Zeng Q."/>
            <person name="Gargeya S."/>
            <person name="Fitzgerald M."/>
            <person name="Haas B."/>
            <person name="Abouelleil A."/>
            <person name="Alvarado L."/>
            <person name="Arachchi H.M."/>
            <person name="Berlin A."/>
            <person name="Brown A."/>
            <person name="Chapman S.B."/>
            <person name="Chen Z."/>
            <person name="Dunbar C."/>
            <person name="Freedman E."/>
            <person name="Gearin G."/>
            <person name="Goldberg J."/>
            <person name="Griggs A."/>
            <person name="Gujja S."/>
            <person name="Heiman D."/>
            <person name="Howarth C."/>
            <person name="Larson L."/>
            <person name="Lui A."/>
            <person name="MacDonald P.J.P."/>
            <person name="Montmayeur A."/>
            <person name="Murphy C."/>
            <person name="Neiman D."/>
            <person name="Pearson M."/>
            <person name="Priest M."/>
            <person name="Roberts A."/>
            <person name="Saif S."/>
            <person name="Shea T."/>
            <person name="Shenoy N."/>
            <person name="Sisk P."/>
            <person name="Stolte C."/>
            <person name="Sykes S."/>
            <person name="Wortman J."/>
            <person name="Nusbaum C."/>
            <person name="Birren B."/>
        </authorList>
    </citation>
    <scope>NUCLEOTIDE SEQUENCE [LARGE SCALE GENOMIC DNA]</scope>
    <source>
        <strain evidence="2 3">7_3_47FAA</strain>
    </source>
</reference>
<feature type="transmembrane region" description="Helical" evidence="1">
    <location>
        <begin position="129"/>
        <end position="150"/>
    </location>
</feature>
<feature type="transmembrane region" description="Helical" evidence="1">
    <location>
        <begin position="56"/>
        <end position="74"/>
    </location>
</feature>
<comment type="caution">
    <text evidence="2">The sequence shown here is derived from an EMBL/GenBank/DDBJ whole genome shotgun (WGS) entry which is preliminary data.</text>
</comment>
<feature type="transmembrane region" description="Helical" evidence="1">
    <location>
        <begin position="157"/>
        <end position="177"/>
    </location>
</feature>
<name>G9QPT2_9BACI</name>
<evidence type="ECO:0008006" key="4">
    <source>
        <dbReference type="Google" id="ProtNLM"/>
    </source>
</evidence>
<evidence type="ECO:0000313" key="2">
    <source>
        <dbReference type="EMBL" id="EHL73723.1"/>
    </source>
</evidence>
<sequence>MNMDKRKQIIIKEILFWKQNKMLPEKYCDYLLTLYSEGEELNSAAHLPRFHRSYRILQAILLLFIPISLFVLYFTEMPFIMQMAILTIFVVLLIGAGIYYGRKGFFVQFIFLSAALIFLFFTIKINDKFLSGNSISLYLIILMNCLLWIAVGKTKKLLYFTISGIAGIFITFAFILFHS</sequence>
<dbReference type="Proteomes" id="UP000011747">
    <property type="component" value="Unassembled WGS sequence"/>
</dbReference>
<evidence type="ECO:0000256" key="1">
    <source>
        <dbReference type="SAM" id="Phobius"/>
    </source>
</evidence>
<keyword evidence="3" id="KW-1185">Reference proteome</keyword>
<dbReference type="PATRIC" id="fig|665952.3.peg.3193"/>
<organism evidence="2 3">
    <name type="scientific">Bacillus smithii 7_3_47FAA</name>
    <dbReference type="NCBI Taxonomy" id="665952"/>
    <lineage>
        <taxon>Bacteria</taxon>
        <taxon>Bacillati</taxon>
        <taxon>Bacillota</taxon>
        <taxon>Bacilli</taxon>
        <taxon>Bacillales</taxon>
        <taxon>Bacillaceae</taxon>
        <taxon>Bacillus</taxon>
    </lineage>
</organism>